<keyword evidence="4" id="KW-1185">Reference proteome</keyword>
<evidence type="ECO:0000256" key="1">
    <source>
        <dbReference type="SAM" id="SignalP"/>
    </source>
</evidence>
<sequence length="190" mass="20428">MRRVLLPVLILSLWSALPVAAKPVPYVLEPAESVVGFETDFGPDLITGAMPVKSADLVIDFDRVENCRIAVALDVAGAQASFPFAAQAMKGPKVLDAVAFPEMSFRSTSVRTEGDAARVEGELTIRGVTRPVVLKAEIYRQKGTVAGDLRQLTVRLTGAVQRSDYGATGWSDMVGDEVRLVILARIAQSE</sequence>
<dbReference type="InterPro" id="IPR007372">
    <property type="entry name" value="Lipid/polyisoprenoid-bd_YceI"/>
</dbReference>
<protein>
    <submittedName>
        <fullName evidence="3">YceI family protein</fullName>
    </submittedName>
</protein>
<feature type="signal peptide" evidence="1">
    <location>
        <begin position="1"/>
        <end position="21"/>
    </location>
</feature>
<dbReference type="Pfam" id="PF04264">
    <property type="entry name" value="YceI"/>
    <property type="match status" value="1"/>
</dbReference>
<feature type="chain" id="PRO_5047016300" evidence="1">
    <location>
        <begin position="22"/>
        <end position="190"/>
    </location>
</feature>
<proteinExistence type="predicted"/>
<evidence type="ECO:0000259" key="2">
    <source>
        <dbReference type="SMART" id="SM00867"/>
    </source>
</evidence>
<dbReference type="RefSeq" id="WP_161761619.1">
    <property type="nucleotide sequence ID" value="NZ_JAAATX020000004.1"/>
</dbReference>
<organism evidence="3 4">
    <name type="scientific">Paragemmobacter amnigenus</name>
    <dbReference type="NCBI Taxonomy" id="2852097"/>
    <lineage>
        <taxon>Bacteria</taxon>
        <taxon>Pseudomonadati</taxon>
        <taxon>Pseudomonadota</taxon>
        <taxon>Alphaproteobacteria</taxon>
        <taxon>Rhodobacterales</taxon>
        <taxon>Paracoccaceae</taxon>
        <taxon>Paragemmobacter</taxon>
    </lineage>
</organism>
<gene>
    <name evidence="3" type="ORF">GU927_006915</name>
</gene>
<feature type="domain" description="Lipid/polyisoprenoid-binding YceI-like" evidence="2">
    <location>
        <begin position="25"/>
        <end position="187"/>
    </location>
</feature>
<dbReference type="PANTHER" id="PTHR34406">
    <property type="entry name" value="PROTEIN YCEI"/>
    <property type="match status" value="1"/>
</dbReference>
<accession>A0ABS6J3W6</accession>
<name>A0ABS6J3W6_9RHOB</name>
<dbReference type="EMBL" id="JAAATX020000004">
    <property type="protein sequence ID" value="MBU9697574.1"/>
    <property type="molecule type" value="Genomic_DNA"/>
</dbReference>
<dbReference type="InterPro" id="IPR036761">
    <property type="entry name" value="TTHA0802/YceI-like_sf"/>
</dbReference>
<reference evidence="3 4" key="1">
    <citation type="submission" date="2021-06" db="EMBL/GenBank/DDBJ databases">
        <title>Rhodobacteraceae bacterium strain HSP-20.</title>
        <authorList>
            <person name="Chen W.-M."/>
        </authorList>
    </citation>
    <scope>NUCLEOTIDE SEQUENCE [LARGE SCALE GENOMIC DNA]</scope>
    <source>
        <strain evidence="3 4">HSP-20</strain>
    </source>
</reference>
<evidence type="ECO:0000313" key="4">
    <source>
        <dbReference type="Proteomes" id="UP000731907"/>
    </source>
</evidence>
<dbReference type="Proteomes" id="UP000731907">
    <property type="component" value="Unassembled WGS sequence"/>
</dbReference>
<comment type="caution">
    <text evidence="3">The sequence shown here is derived from an EMBL/GenBank/DDBJ whole genome shotgun (WGS) entry which is preliminary data.</text>
</comment>
<evidence type="ECO:0000313" key="3">
    <source>
        <dbReference type="EMBL" id="MBU9697574.1"/>
    </source>
</evidence>
<dbReference type="PANTHER" id="PTHR34406:SF1">
    <property type="entry name" value="PROTEIN YCEI"/>
    <property type="match status" value="1"/>
</dbReference>
<dbReference type="SMART" id="SM00867">
    <property type="entry name" value="YceI"/>
    <property type="match status" value="1"/>
</dbReference>
<keyword evidence="1" id="KW-0732">Signal</keyword>
<dbReference type="SUPFAM" id="SSF101874">
    <property type="entry name" value="YceI-like"/>
    <property type="match status" value="1"/>
</dbReference>
<dbReference type="Gene3D" id="2.40.128.110">
    <property type="entry name" value="Lipid/polyisoprenoid-binding, YceI-like"/>
    <property type="match status" value="1"/>
</dbReference>